<dbReference type="Gene3D" id="1.10.720.160">
    <property type="match status" value="1"/>
</dbReference>
<dbReference type="CDD" id="cd24079">
    <property type="entry name" value="ASKHA_NBD_PG1100-like"/>
    <property type="match status" value="1"/>
</dbReference>
<dbReference type="InterPro" id="IPR052519">
    <property type="entry name" value="Euk-type_GlcNAc_Kinase"/>
</dbReference>
<dbReference type="RefSeq" id="WP_171606603.1">
    <property type="nucleotide sequence ID" value="NZ_WHPF01000003.1"/>
</dbReference>
<sequence length="279" mass="31555">MSVTLIADSGSTKCEWCLLVNGKKKKITTQGISPYFLTEEQVISLLQKELLGKLKQVAIDEIYYYGTGLANPANAKFIKRILKKLFPTAKIEAQIDLLAAARAVCGHEKGIACILGTGSNSCFYNGKKIVKNSPGLGYVLGDEGSGAYLGKKVIQHYLYGTFDEDLMLRFDKHFNTNANEILEHVYKMPQPNRYLASFAIFLAENRDHYMIENIIEDGINDFFFTHLHKYRESWLYPISFVGSVAFGFKDIIKDLCNTYELELGKIYKQPMDGLIAYHQ</sequence>
<dbReference type="GO" id="GO:0016301">
    <property type="term" value="F:kinase activity"/>
    <property type="evidence" value="ECO:0007669"/>
    <property type="project" value="UniProtKB-KW"/>
</dbReference>
<dbReference type="Proteomes" id="UP000598971">
    <property type="component" value="Unassembled WGS sequence"/>
</dbReference>
<keyword evidence="1" id="KW-0418">Kinase</keyword>
<dbReference type="AlphaFoldDB" id="A0A8J8FAV6"/>
<dbReference type="Gene3D" id="3.30.420.40">
    <property type="match status" value="2"/>
</dbReference>
<organism evidence="1 2">
    <name type="scientific">Limnovirga soli</name>
    <dbReference type="NCBI Taxonomy" id="2656915"/>
    <lineage>
        <taxon>Bacteria</taxon>
        <taxon>Pseudomonadati</taxon>
        <taxon>Bacteroidota</taxon>
        <taxon>Chitinophagia</taxon>
        <taxon>Chitinophagales</taxon>
        <taxon>Chitinophagaceae</taxon>
        <taxon>Limnovirga</taxon>
    </lineage>
</organism>
<evidence type="ECO:0000313" key="1">
    <source>
        <dbReference type="EMBL" id="NNV54675.1"/>
    </source>
</evidence>
<dbReference type="InterPro" id="IPR043129">
    <property type="entry name" value="ATPase_NBD"/>
</dbReference>
<evidence type="ECO:0000313" key="2">
    <source>
        <dbReference type="Proteomes" id="UP000598971"/>
    </source>
</evidence>
<keyword evidence="2" id="KW-1185">Reference proteome</keyword>
<name>A0A8J8FAV6_9BACT</name>
<proteinExistence type="predicted"/>
<gene>
    <name evidence="1" type="ORF">GD597_04315</name>
</gene>
<comment type="caution">
    <text evidence="1">The sequence shown here is derived from an EMBL/GenBank/DDBJ whole genome shotgun (WGS) entry which is preliminary data.</text>
</comment>
<dbReference type="SUPFAM" id="SSF53067">
    <property type="entry name" value="Actin-like ATPase domain"/>
    <property type="match status" value="2"/>
</dbReference>
<dbReference type="EMBL" id="WHPF01000003">
    <property type="protein sequence ID" value="NNV54675.1"/>
    <property type="molecule type" value="Genomic_DNA"/>
</dbReference>
<protein>
    <submittedName>
        <fullName evidence="1">N-acetylglucosamine kinase</fullName>
    </submittedName>
</protein>
<reference evidence="1" key="1">
    <citation type="submission" date="2019-10" db="EMBL/GenBank/DDBJ databases">
        <title>Draft genome sequence of Panacibacter sp. KCS-6.</title>
        <authorList>
            <person name="Yim K.J."/>
        </authorList>
    </citation>
    <scope>NUCLEOTIDE SEQUENCE</scope>
    <source>
        <strain evidence="1">KCS-6</strain>
    </source>
</reference>
<keyword evidence="1" id="KW-0808">Transferase</keyword>
<accession>A0A8J8FAV6</accession>
<dbReference type="PANTHER" id="PTHR43190">
    <property type="entry name" value="N-ACETYL-D-GLUCOSAMINE KINASE"/>
    <property type="match status" value="1"/>
</dbReference>
<dbReference type="PANTHER" id="PTHR43190:SF3">
    <property type="entry name" value="N-ACETYL-D-GLUCOSAMINE KINASE"/>
    <property type="match status" value="1"/>
</dbReference>